<keyword evidence="3" id="KW-1185">Reference proteome</keyword>
<keyword evidence="2" id="KW-0645">Protease</keyword>
<dbReference type="SUPFAM" id="SSF53474">
    <property type="entry name" value="alpha/beta-Hydrolases"/>
    <property type="match status" value="1"/>
</dbReference>
<keyword evidence="2" id="KW-0378">Hydrolase</keyword>
<sequence>MSSEYFTVKEHIVPCQHIREGFMTTSPDNPGWRMQVKQYTPRDNPSPKEGDITILSSHANGFPVELYEPFWDDLLSTLTPRNLKIRNIFIITHPHLSSYSLNPGLTEDGSQIPDSSRDLLLLVNHFRDTILHPIIGIGHSVGASQLLTLSLMHPSLFTSLVLIEPIISDNGSEAGVERLALAAIRRRREWKTRAEAEAYFGKAWGGWDPRVREKWNSSALIPSDVNNVDGKTELAWARVQELHSYMNPSELRDLAAGENAEGGKGRPAWTPYPLQIWERIRDLGVHALFVCGAGSAQNSERIRKHWKEFTGTNEKFWSRGFQRRIELKIIGEGGHLVPLEAPTKCADSAGVWIEEEMKVWWKEWAKDRRWRQTSEKDKGESIEKWMAGLKSRI</sequence>
<dbReference type="OrthoDB" id="94039at2759"/>
<organism evidence="2 3">
    <name type="scientific">Hyaloscypha variabilis (strain UAMH 11265 / GT02V1 / F)</name>
    <name type="common">Meliniomyces variabilis</name>
    <dbReference type="NCBI Taxonomy" id="1149755"/>
    <lineage>
        <taxon>Eukaryota</taxon>
        <taxon>Fungi</taxon>
        <taxon>Dikarya</taxon>
        <taxon>Ascomycota</taxon>
        <taxon>Pezizomycotina</taxon>
        <taxon>Leotiomycetes</taxon>
        <taxon>Helotiales</taxon>
        <taxon>Hyaloscyphaceae</taxon>
        <taxon>Hyaloscypha</taxon>
        <taxon>Hyaloscypha variabilis</taxon>
    </lineage>
</organism>
<name>A0A2J6S7W7_HYAVF</name>
<dbReference type="STRING" id="1149755.A0A2J6S7W7"/>
<evidence type="ECO:0000259" key="1">
    <source>
        <dbReference type="Pfam" id="PF12697"/>
    </source>
</evidence>
<reference evidence="2 3" key="1">
    <citation type="submission" date="2016-04" db="EMBL/GenBank/DDBJ databases">
        <title>A degradative enzymes factory behind the ericoid mycorrhizal symbiosis.</title>
        <authorList>
            <consortium name="DOE Joint Genome Institute"/>
            <person name="Martino E."/>
            <person name="Morin E."/>
            <person name="Grelet G."/>
            <person name="Kuo A."/>
            <person name="Kohler A."/>
            <person name="Daghino S."/>
            <person name="Barry K."/>
            <person name="Choi C."/>
            <person name="Cichocki N."/>
            <person name="Clum A."/>
            <person name="Copeland A."/>
            <person name="Hainaut M."/>
            <person name="Haridas S."/>
            <person name="Labutti K."/>
            <person name="Lindquist E."/>
            <person name="Lipzen A."/>
            <person name="Khouja H.-R."/>
            <person name="Murat C."/>
            <person name="Ohm R."/>
            <person name="Olson A."/>
            <person name="Spatafora J."/>
            <person name="Veneault-Fourrey C."/>
            <person name="Henrissat B."/>
            <person name="Grigoriev I."/>
            <person name="Martin F."/>
            <person name="Perotto S."/>
        </authorList>
    </citation>
    <scope>NUCLEOTIDE SEQUENCE [LARGE SCALE GENOMIC DNA]</scope>
    <source>
        <strain evidence="2 3">F</strain>
    </source>
</reference>
<accession>A0A2J6S7W7</accession>
<feature type="domain" description="AB hydrolase-1" evidence="1">
    <location>
        <begin position="116"/>
        <end position="347"/>
    </location>
</feature>
<dbReference type="Gene3D" id="3.40.50.1820">
    <property type="entry name" value="alpha/beta hydrolase"/>
    <property type="match status" value="1"/>
</dbReference>
<protein>
    <submittedName>
        <fullName evidence="2">Prolyl aminopeptidase-like protein</fullName>
    </submittedName>
</protein>
<dbReference type="GO" id="GO:0004177">
    <property type="term" value="F:aminopeptidase activity"/>
    <property type="evidence" value="ECO:0007669"/>
    <property type="project" value="UniProtKB-KW"/>
</dbReference>
<dbReference type="AlphaFoldDB" id="A0A2J6S7W7"/>
<keyword evidence="2" id="KW-0031">Aminopeptidase</keyword>
<dbReference type="InterPro" id="IPR029058">
    <property type="entry name" value="AB_hydrolase_fold"/>
</dbReference>
<evidence type="ECO:0000313" key="2">
    <source>
        <dbReference type="EMBL" id="PMD46858.1"/>
    </source>
</evidence>
<dbReference type="Proteomes" id="UP000235786">
    <property type="component" value="Unassembled WGS sequence"/>
</dbReference>
<dbReference type="EMBL" id="KZ613939">
    <property type="protein sequence ID" value="PMD46858.1"/>
    <property type="molecule type" value="Genomic_DNA"/>
</dbReference>
<gene>
    <name evidence="2" type="ORF">L207DRAFT_480782</name>
</gene>
<proteinExistence type="predicted"/>
<dbReference type="InterPro" id="IPR000073">
    <property type="entry name" value="AB_hydrolase_1"/>
</dbReference>
<dbReference type="Pfam" id="PF12697">
    <property type="entry name" value="Abhydrolase_6"/>
    <property type="match status" value="1"/>
</dbReference>
<evidence type="ECO:0000313" key="3">
    <source>
        <dbReference type="Proteomes" id="UP000235786"/>
    </source>
</evidence>